<comment type="subcellular location">
    <subcellularLocation>
        <location evidence="1 7">Cell outer membrane</location>
        <topology evidence="1 7">Multi-pass membrane protein</topology>
    </subcellularLocation>
</comment>
<keyword evidence="8" id="KW-0732">Signal</keyword>
<keyword evidence="6 7" id="KW-0998">Cell outer membrane</keyword>
<comment type="similarity">
    <text evidence="7">Belongs to the TonB-dependent receptor family.</text>
</comment>
<comment type="caution">
    <text evidence="11">The sequence shown here is derived from an EMBL/GenBank/DDBJ whole genome shotgun (WGS) entry which is preliminary data.</text>
</comment>
<dbReference type="InterPro" id="IPR037066">
    <property type="entry name" value="Plug_dom_sf"/>
</dbReference>
<dbReference type="SUPFAM" id="SSF117074">
    <property type="entry name" value="Hypothetical protein PA1324"/>
    <property type="match status" value="1"/>
</dbReference>
<evidence type="ECO:0000313" key="12">
    <source>
        <dbReference type="Proteomes" id="UP000537204"/>
    </source>
</evidence>
<dbReference type="Pfam" id="PF14905">
    <property type="entry name" value="OMP_b-brl_3"/>
    <property type="match status" value="1"/>
</dbReference>
<feature type="signal peptide" evidence="8">
    <location>
        <begin position="1"/>
        <end position="22"/>
    </location>
</feature>
<evidence type="ECO:0000256" key="1">
    <source>
        <dbReference type="ARBA" id="ARBA00004571"/>
    </source>
</evidence>
<feature type="domain" description="Outer membrane protein beta-barrel" evidence="10">
    <location>
        <begin position="380"/>
        <end position="782"/>
    </location>
</feature>
<feature type="domain" description="TonB-dependent receptor plug" evidence="9">
    <location>
        <begin position="147"/>
        <end position="223"/>
    </location>
</feature>
<evidence type="ECO:0000313" key="11">
    <source>
        <dbReference type="EMBL" id="MBB5636918.1"/>
    </source>
</evidence>
<dbReference type="InterPro" id="IPR012910">
    <property type="entry name" value="Plug_dom"/>
</dbReference>
<dbReference type="InterPro" id="IPR036942">
    <property type="entry name" value="Beta-barrel_TonB_sf"/>
</dbReference>
<dbReference type="Gene3D" id="2.40.170.20">
    <property type="entry name" value="TonB-dependent receptor, beta-barrel domain"/>
    <property type="match status" value="1"/>
</dbReference>
<evidence type="ECO:0000256" key="2">
    <source>
        <dbReference type="ARBA" id="ARBA00022448"/>
    </source>
</evidence>
<sequence length="809" mass="90266">MKLILPATFLFLLYLSPLNLYAQQTAKINGIVNDGKETLPAATILLYTAKDSILVTTAMTDQNGIYSFTTANGKYYIVSSSIGYNKVKTPSFDLNGTMDFQVPPITLKENSKKLNEVSIVATKPVLERRADKLIFNIEATPSASGLTALEVLRKAPGVTIDHNENISLAGKSNVLVTIDGKQTYLSSTEVVNLLKSMQSNEIESIEIINNPGSKYDANSTGGIINIKTKKSKAEGFNGSVALTGGFNKHLLTNNSINLNYRKKDFNVFGSYGINRQEYNQELKIDRITPGTNPLYFKQRNKDTTINASQNFKIGSDFFLSKNHTIGFLVKGNISDYKGGSLSNVNIGKSFDVTDSVLITPSYTKSNRKNFSYNLNYKGVIDTAGQEISLDADYSTFDGSNNSNYINRFFLPDGTFFKNGQIYRNSTASNIDIKAIKADYVLPLNKKFKLDAGVKIANVKSDNNYIYENDIQGSWVFDDTKSNRFLYDESVSAAYATLNITMGKTSIQGGLRAEHTKSTGNSVTTNQLTEKEYTDLFPSLLVSQNFDADNNLNFSYSRKINRPNYQNLNPFIFFLDQYTYNQGNPNLKPEYSSNLQVSYLFKQKYSAALAYSHTSDVISQVLLQNEAKKSMYQTVLNLASENVLSLTLNFPVTLTKWWNMNNNLLGYFKQIKSPDLNGANLNSEQVSANIYLQNNFKINDLFSADAAFVFSTPQIEGAFKVKSIFTTDAGFRYNFPNKNGNLKLGISDIFHSQKAYIYSTLPGNIYNLEQAGTTRSARLTFTYRFGKMTVKSARNRSTGLDDEQKRLGSK</sequence>
<dbReference type="Pfam" id="PF07715">
    <property type="entry name" value="Plug"/>
    <property type="match status" value="1"/>
</dbReference>
<proteinExistence type="inferred from homology"/>
<organism evidence="11 12">
    <name type="scientific">Pedobacter cryoconitis</name>
    <dbReference type="NCBI Taxonomy" id="188932"/>
    <lineage>
        <taxon>Bacteria</taxon>
        <taxon>Pseudomonadati</taxon>
        <taxon>Bacteroidota</taxon>
        <taxon>Sphingobacteriia</taxon>
        <taxon>Sphingobacteriales</taxon>
        <taxon>Sphingobacteriaceae</taxon>
        <taxon>Pedobacter</taxon>
    </lineage>
</organism>
<evidence type="ECO:0000259" key="9">
    <source>
        <dbReference type="Pfam" id="PF07715"/>
    </source>
</evidence>
<accession>A0A7W8ZMU6</accession>
<dbReference type="GO" id="GO:0009279">
    <property type="term" value="C:cell outer membrane"/>
    <property type="evidence" value="ECO:0007669"/>
    <property type="project" value="UniProtKB-SubCell"/>
</dbReference>
<evidence type="ECO:0000256" key="7">
    <source>
        <dbReference type="PROSITE-ProRule" id="PRU01360"/>
    </source>
</evidence>
<evidence type="ECO:0000256" key="5">
    <source>
        <dbReference type="ARBA" id="ARBA00023136"/>
    </source>
</evidence>
<keyword evidence="2 7" id="KW-0813">Transport</keyword>
<dbReference type="PANTHER" id="PTHR40980:SF4">
    <property type="entry name" value="TONB-DEPENDENT RECEPTOR-LIKE BETA-BARREL DOMAIN-CONTAINING PROTEIN"/>
    <property type="match status" value="1"/>
</dbReference>
<evidence type="ECO:0000256" key="3">
    <source>
        <dbReference type="ARBA" id="ARBA00022452"/>
    </source>
</evidence>
<keyword evidence="4 7" id="KW-0812">Transmembrane</keyword>
<dbReference type="InterPro" id="IPR041700">
    <property type="entry name" value="OMP_b-brl_3"/>
</dbReference>
<dbReference type="Proteomes" id="UP000537204">
    <property type="component" value="Unassembled WGS sequence"/>
</dbReference>
<evidence type="ECO:0000256" key="4">
    <source>
        <dbReference type="ARBA" id="ARBA00022692"/>
    </source>
</evidence>
<dbReference type="Gene3D" id="2.170.130.10">
    <property type="entry name" value="TonB-dependent receptor, plug domain"/>
    <property type="match status" value="1"/>
</dbReference>
<keyword evidence="3 7" id="KW-1134">Transmembrane beta strand</keyword>
<evidence type="ECO:0000256" key="8">
    <source>
        <dbReference type="SAM" id="SignalP"/>
    </source>
</evidence>
<dbReference type="InterPro" id="IPR013783">
    <property type="entry name" value="Ig-like_fold"/>
</dbReference>
<dbReference type="EMBL" id="JACHCE010000004">
    <property type="protein sequence ID" value="MBB5636918.1"/>
    <property type="molecule type" value="Genomic_DNA"/>
</dbReference>
<dbReference type="SUPFAM" id="SSF56935">
    <property type="entry name" value="Porins"/>
    <property type="match status" value="1"/>
</dbReference>
<dbReference type="AlphaFoldDB" id="A0A7W8ZMU6"/>
<evidence type="ECO:0000259" key="10">
    <source>
        <dbReference type="Pfam" id="PF14905"/>
    </source>
</evidence>
<dbReference type="RefSeq" id="WP_183882820.1">
    <property type="nucleotide sequence ID" value="NZ_JACHCE010000004.1"/>
</dbReference>
<protein>
    <submittedName>
        <fullName evidence="11">Outer membrane receptor protein involved in Fe transport</fullName>
    </submittedName>
</protein>
<keyword evidence="11" id="KW-0675">Receptor</keyword>
<feature type="chain" id="PRO_5031541057" evidence="8">
    <location>
        <begin position="23"/>
        <end position="809"/>
    </location>
</feature>
<keyword evidence="5 7" id="KW-0472">Membrane</keyword>
<dbReference type="InterPro" id="IPR039426">
    <property type="entry name" value="TonB-dep_rcpt-like"/>
</dbReference>
<reference evidence="11 12" key="1">
    <citation type="submission" date="2020-08" db="EMBL/GenBank/DDBJ databases">
        <title>Genomic Encyclopedia of Type Strains, Phase IV (KMG-V): Genome sequencing to study the core and pangenomes of soil and plant-associated prokaryotes.</title>
        <authorList>
            <person name="Whitman W."/>
        </authorList>
    </citation>
    <scope>NUCLEOTIDE SEQUENCE [LARGE SCALE GENOMIC DNA]</scope>
    <source>
        <strain evidence="11 12">S3M1</strain>
    </source>
</reference>
<gene>
    <name evidence="11" type="ORF">HDE68_002831</name>
</gene>
<dbReference type="PANTHER" id="PTHR40980">
    <property type="entry name" value="PLUG DOMAIN-CONTAINING PROTEIN"/>
    <property type="match status" value="1"/>
</dbReference>
<dbReference type="Gene3D" id="2.60.40.10">
    <property type="entry name" value="Immunoglobulins"/>
    <property type="match status" value="1"/>
</dbReference>
<evidence type="ECO:0000256" key="6">
    <source>
        <dbReference type="ARBA" id="ARBA00023237"/>
    </source>
</evidence>
<name>A0A7W8ZMU6_9SPHI</name>
<dbReference type="PROSITE" id="PS52016">
    <property type="entry name" value="TONB_DEPENDENT_REC_3"/>
    <property type="match status" value="1"/>
</dbReference>